<dbReference type="EMBL" id="JAEPRJ010000001">
    <property type="protein sequence ID" value="MBK5896550.1"/>
    <property type="molecule type" value="Genomic_DNA"/>
</dbReference>
<proteinExistence type="predicted"/>
<evidence type="ECO:0000313" key="2">
    <source>
        <dbReference type="EMBL" id="MBK5896550.1"/>
    </source>
</evidence>
<comment type="caution">
    <text evidence="2">The sequence shown here is derived from an EMBL/GenBank/DDBJ whole genome shotgun (WGS) entry which is preliminary data.</text>
</comment>
<feature type="transmembrane region" description="Helical" evidence="1">
    <location>
        <begin position="112"/>
        <end position="133"/>
    </location>
</feature>
<protein>
    <submittedName>
        <fullName evidence="2">DUF4418 family protein</fullName>
    </submittedName>
</protein>
<feature type="transmembrane region" description="Helical" evidence="1">
    <location>
        <begin position="49"/>
        <end position="70"/>
    </location>
</feature>
<organism evidence="2 3">
    <name type="scientific">Catonella massiliensis</name>
    <dbReference type="NCBI Taxonomy" id="2799636"/>
    <lineage>
        <taxon>Bacteria</taxon>
        <taxon>Bacillati</taxon>
        <taxon>Bacillota</taxon>
        <taxon>Clostridia</taxon>
        <taxon>Lachnospirales</taxon>
        <taxon>Lachnospiraceae</taxon>
        <taxon>Catonella</taxon>
    </lineage>
</organism>
<accession>A0ABS1IXL1</accession>
<keyword evidence="3" id="KW-1185">Reference proteome</keyword>
<keyword evidence="1" id="KW-0812">Transmembrane</keyword>
<evidence type="ECO:0000313" key="3">
    <source>
        <dbReference type="Proteomes" id="UP000604730"/>
    </source>
</evidence>
<gene>
    <name evidence="2" type="ORF">JJN12_01950</name>
</gene>
<dbReference type="Proteomes" id="UP000604730">
    <property type="component" value="Unassembled WGS sequence"/>
</dbReference>
<feature type="transmembrane region" description="Helical" evidence="1">
    <location>
        <begin position="77"/>
        <end position="100"/>
    </location>
</feature>
<keyword evidence="1" id="KW-0472">Membrane</keyword>
<reference evidence="2 3" key="1">
    <citation type="submission" date="2021-01" db="EMBL/GenBank/DDBJ databases">
        <title>Isolation and description of Catonella massiliensis sp. nov., a novel Catonella species, isolated from a stable periodontitis subject.</title>
        <authorList>
            <person name="Antezack A."/>
            <person name="Boxberger M."/>
            <person name="La Scola B."/>
            <person name="Monnet-Corti V."/>
        </authorList>
    </citation>
    <scope>NUCLEOTIDE SEQUENCE [LARGE SCALE GENOMIC DNA]</scope>
    <source>
        <strain evidence="2 3">Marseille-Q4567</strain>
    </source>
</reference>
<name>A0ABS1IXL1_9FIRM</name>
<dbReference type="Pfam" id="PF14387">
    <property type="entry name" value="DUF4418"/>
    <property type="match status" value="1"/>
</dbReference>
<evidence type="ECO:0000256" key="1">
    <source>
        <dbReference type="SAM" id="Phobius"/>
    </source>
</evidence>
<keyword evidence="1" id="KW-1133">Transmembrane helix</keyword>
<dbReference type="RefSeq" id="WP_208428114.1">
    <property type="nucleotide sequence ID" value="NZ_JAEPRJ010000001.1"/>
</dbReference>
<sequence length="142" mass="15240">MSGKNKISMLLSVVLLALSLVLAFGVKYVFHSCPISTEKGAMIMPCHWAGEAVFATGITLAVMSLLLFLVKNAGERAAVSAAMIPVTVMAMLFPQVIIRICIMPNMMCRTTMRPAVIGVCVALLAVELVNILISKKEAKSEK</sequence>
<dbReference type="InterPro" id="IPR025531">
    <property type="entry name" value="DUF4418"/>
</dbReference>